<dbReference type="Proteomes" id="UP000254047">
    <property type="component" value="Unassembled WGS sequence"/>
</dbReference>
<proteinExistence type="predicted"/>
<feature type="transmembrane region" description="Helical" evidence="1">
    <location>
        <begin position="40"/>
        <end position="62"/>
    </location>
</feature>
<dbReference type="AlphaFoldDB" id="A0A380FUQ2"/>
<evidence type="ECO:0000313" key="2">
    <source>
        <dbReference type="EMBL" id="SUM42609.1"/>
    </source>
</evidence>
<keyword evidence="1" id="KW-0812">Transmembrane</keyword>
<evidence type="ECO:0000313" key="5">
    <source>
        <dbReference type="Proteomes" id="UP000297598"/>
    </source>
</evidence>
<feature type="transmembrane region" description="Helical" evidence="1">
    <location>
        <begin position="125"/>
        <end position="145"/>
    </location>
</feature>
<dbReference type="RefSeq" id="WP_103297163.1">
    <property type="nucleotide sequence ID" value="NZ_PPQT01000011.1"/>
</dbReference>
<keyword evidence="1" id="KW-1133">Transmembrane helix</keyword>
<organism evidence="2 4">
    <name type="scientific">Staphylococcus petrasii</name>
    <dbReference type="NCBI Taxonomy" id="1276936"/>
    <lineage>
        <taxon>Bacteria</taxon>
        <taxon>Bacillati</taxon>
        <taxon>Bacillota</taxon>
        <taxon>Bacilli</taxon>
        <taxon>Bacillales</taxon>
        <taxon>Staphylococcaceae</taxon>
        <taxon>Staphylococcus</taxon>
    </lineage>
</organism>
<feature type="transmembrane region" description="Helical" evidence="1">
    <location>
        <begin position="83"/>
        <end position="105"/>
    </location>
</feature>
<gene>
    <name evidence="3" type="ORF">BJR09_10535</name>
    <name evidence="2" type="ORF">NCTC13830_00128</name>
</gene>
<evidence type="ECO:0000313" key="3">
    <source>
        <dbReference type="EMBL" id="TGE15885.1"/>
    </source>
</evidence>
<dbReference type="Proteomes" id="UP000297598">
    <property type="component" value="Unassembled WGS sequence"/>
</dbReference>
<accession>A0A380FUQ2</accession>
<protein>
    <submittedName>
        <fullName evidence="2">Membrane protein</fullName>
    </submittedName>
</protein>
<dbReference type="EMBL" id="SRLS01000018">
    <property type="protein sequence ID" value="TGE15885.1"/>
    <property type="molecule type" value="Genomic_DNA"/>
</dbReference>
<reference evidence="3 5" key="2">
    <citation type="submission" date="2019-04" db="EMBL/GenBank/DDBJ databases">
        <title>Genomic characterization of Staphylococcus petrasii strains.</title>
        <authorList>
            <person name="Vrbovska V."/>
            <person name="Kovarovic V."/>
            <person name="Maslanova I."/>
            <person name="Indrakova A."/>
            <person name="Petras P."/>
            <person name="Sedo O."/>
            <person name="Svec P."/>
            <person name="Fisarova L."/>
            <person name="Sedlacek I."/>
            <person name="Doskar J."/>
            <person name="Pantucek R."/>
        </authorList>
    </citation>
    <scope>NUCLEOTIDE SEQUENCE [LARGE SCALE GENOMIC DNA]</scope>
    <source>
        <strain evidence="3 5">P5404</strain>
    </source>
</reference>
<feature type="transmembrane region" description="Helical" evidence="1">
    <location>
        <begin position="152"/>
        <end position="170"/>
    </location>
</feature>
<dbReference type="OrthoDB" id="1936187at2"/>
<keyword evidence="1" id="KW-0472">Membrane</keyword>
<reference evidence="2 4" key="1">
    <citation type="submission" date="2018-06" db="EMBL/GenBank/DDBJ databases">
        <authorList>
            <consortium name="Pathogen Informatics"/>
            <person name="Doyle S."/>
        </authorList>
    </citation>
    <scope>NUCLEOTIDE SEQUENCE [LARGE SCALE GENOMIC DNA]</scope>
    <source>
        <strain evidence="2 4">NCTC13830</strain>
    </source>
</reference>
<evidence type="ECO:0000256" key="1">
    <source>
        <dbReference type="SAM" id="Phobius"/>
    </source>
</evidence>
<name>A0A380FUQ2_9STAP</name>
<evidence type="ECO:0000313" key="4">
    <source>
        <dbReference type="Proteomes" id="UP000254047"/>
    </source>
</evidence>
<feature type="transmembrane region" description="Helical" evidence="1">
    <location>
        <begin position="17"/>
        <end position="34"/>
    </location>
</feature>
<dbReference type="EMBL" id="UHDO01000001">
    <property type="protein sequence ID" value="SUM42609.1"/>
    <property type="molecule type" value="Genomic_DNA"/>
</dbReference>
<keyword evidence="5" id="KW-1185">Reference proteome</keyword>
<sequence length="234" mass="27232">MALINYHFKNFIRSYKWIGPLIIFLLLVVILYTYSGQPILSSFASTSMLLLFISAWITVIVFDIDSTKEKQLLFTQLRSKKNYLTSKLLFSFIIILPLGLWAIAYPIITFRFEHLPKLIEVLVGIYSHIIIIAVGVIMTTLIKSLTKVSDKLIWLFIVLMYLISMLRGTIIQSFPILKYILWIFPPVSDFLNILNKSLTDVLSVSFLLINFWMIGYLIVMLIFLYTIFNNSEYM</sequence>
<feature type="transmembrane region" description="Helical" evidence="1">
    <location>
        <begin position="206"/>
        <end position="228"/>
    </location>
</feature>